<dbReference type="SMART" id="SM00470">
    <property type="entry name" value="ParB"/>
    <property type="match status" value="1"/>
</dbReference>
<keyword evidence="2" id="KW-0159">Chromosome partition</keyword>
<dbReference type="Gene3D" id="1.10.10.2830">
    <property type="match status" value="1"/>
</dbReference>
<dbReference type="EMBL" id="JAUSVO010000002">
    <property type="protein sequence ID" value="MDQ0437412.1"/>
    <property type="molecule type" value="Genomic_DNA"/>
</dbReference>
<dbReference type="Pfam" id="PF23552">
    <property type="entry name" value="ParB_C"/>
    <property type="match status" value="1"/>
</dbReference>
<keyword evidence="3" id="KW-0238">DNA-binding</keyword>
<dbReference type="InterPro" id="IPR041468">
    <property type="entry name" value="HTH_ParB/Spo0J"/>
</dbReference>
<dbReference type="NCBIfam" id="TIGR00180">
    <property type="entry name" value="parB_part"/>
    <property type="match status" value="1"/>
</dbReference>
<comment type="similarity">
    <text evidence="1">Belongs to the ParB family.</text>
</comment>
<dbReference type="InterPro" id="IPR050336">
    <property type="entry name" value="Chromosome_partition/occlusion"/>
</dbReference>
<dbReference type="Proteomes" id="UP001241603">
    <property type="component" value="Unassembled WGS sequence"/>
</dbReference>
<sequence length="291" mass="32192">MSMEDGSRKRLGRGLAALIGDVDTEAVVHERSRLSRRVPIEYLRPNPRNPRKSFEEADLADLTASIREKGIVQPILVRTVPGPTEAYEIIAGERRWRAAQRAGLHDVPVLVHNVSDQEALELAIIENVQRADLNVLEEALGYQQLIDEFSYTQTALADVIGKSRPHVANTLRLLKLPEPVLGYLREGKLTAGHARALVTVDDPSAVAARIVEGGLTVRDAEALTQQEPKRGGPRPARPDKDADTRALEKLLTDSLGLIVQIDHKTNGAGAVQIRYRTLEQLDELCRLLKRD</sequence>
<keyword evidence="8" id="KW-1185">Reference proteome</keyword>
<dbReference type="Gene3D" id="3.90.1530.30">
    <property type="match status" value="1"/>
</dbReference>
<dbReference type="InterPro" id="IPR004437">
    <property type="entry name" value="ParB/RepB/Spo0J"/>
</dbReference>
<dbReference type="Pfam" id="PF02195">
    <property type="entry name" value="ParB_N"/>
    <property type="match status" value="1"/>
</dbReference>
<reference evidence="7 8" key="1">
    <citation type="submission" date="2023-07" db="EMBL/GenBank/DDBJ databases">
        <title>Genomic Encyclopedia of Type Strains, Phase IV (KMG-IV): sequencing the most valuable type-strain genomes for metagenomic binning, comparative biology and taxonomic classification.</title>
        <authorList>
            <person name="Goeker M."/>
        </authorList>
    </citation>
    <scope>NUCLEOTIDE SEQUENCE [LARGE SCALE GENOMIC DNA]</scope>
    <source>
        <strain evidence="7 8">B6-8</strain>
    </source>
</reference>
<evidence type="ECO:0000313" key="7">
    <source>
        <dbReference type="EMBL" id="MDQ0437412.1"/>
    </source>
</evidence>
<dbReference type="InterPro" id="IPR003115">
    <property type="entry name" value="ParB_N"/>
</dbReference>
<dbReference type="Pfam" id="PF17762">
    <property type="entry name" value="HTH_ParB"/>
    <property type="match status" value="1"/>
</dbReference>
<evidence type="ECO:0000256" key="3">
    <source>
        <dbReference type="ARBA" id="ARBA00023125"/>
    </source>
</evidence>
<evidence type="ECO:0000313" key="8">
    <source>
        <dbReference type="Proteomes" id="UP001241603"/>
    </source>
</evidence>
<evidence type="ECO:0000259" key="6">
    <source>
        <dbReference type="SMART" id="SM00470"/>
    </source>
</evidence>
<dbReference type="PANTHER" id="PTHR33375:SF1">
    <property type="entry name" value="CHROMOSOME-PARTITIONING PROTEIN PARB-RELATED"/>
    <property type="match status" value="1"/>
</dbReference>
<name>A0ABU0H5V7_9HYPH</name>
<accession>A0ABU0H5V7</accession>
<evidence type="ECO:0000256" key="4">
    <source>
        <dbReference type="ARBA" id="ARBA00025472"/>
    </source>
</evidence>
<dbReference type="CDD" id="cd16393">
    <property type="entry name" value="SPO0J_N"/>
    <property type="match status" value="1"/>
</dbReference>
<dbReference type="InterPro" id="IPR057240">
    <property type="entry name" value="ParB_dimer_C"/>
</dbReference>
<evidence type="ECO:0000256" key="5">
    <source>
        <dbReference type="SAM" id="MobiDB-lite"/>
    </source>
</evidence>
<comment type="function">
    <text evidence="4">Involved in chromosome partition. Localize to both poles of the predivisional cell following completion of DNA replication. Binds to the DNA origin of replication.</text>
</comment>
<dbReference type="PANTHER" id="PTHR33375">
    <property type="entry name" value="CHROMOSOME-PARTITIONING PROTEIN PARB-RELATED"/>
    <property type="match status" value="1"/>
</dbReference>
<protein>
    <submittedName>
        <fullName evidence="7">ParB family chromosome partitioning protein</fullName>
    </submittedName>
</protein>
<feature type="region of interest" description="Disordered" evidence="5">
    <location>
        <begin position="221"/>
        <end position="242"/>
    </location>
</feature>
<comment type="caution">
    <text evidence="7">The sequence shown here is derived from an EMBL/GenBank/DDBJ whole genome shotgun (WGS) entry which is preliminary data.</text>
</comment>
<evidence type="ECO:0000256" key="1">
    <source>
        <dbReference type="ARBA" id="ARBA00006295"/>
    </source>
</evidence>
<feature type="domain" description="ParB-like N-terminal" evidence="6">
    <location>
        <begin position="36"/>
        <end position="128"/>
    </location>
</feature>
<dbReference type="InterPro" id="IPR036086">
    <property type="entry name" value="ParB/Sulfiredoxin_sf"/>
</dbReference>
<organism evidence="7 8">
    <name type="scientific">Kaistia dalseonensis</name>
    <dbReference type="NCBI Taxonomy" id="410840"/>
    <lineage>
        <taxon>Bacteria</taxon>
        <taxon>Pseudomonadati</taxon>
        <taxon>Pseudomonadota</taxon>
        <taxon>Alphaproteobacteria</taxon>
        <taxon>Hyphomicrobiales</taxon>
        <taxon>Kaistiaceae</taxon>
        <taxon>Kaistia</taxon>
    </lineage>
</organism>
<dbReference type="RefSeq" id="WP_266348335.1">
    <property type="nucleotide sequence ID" value="NZ_JAPKNG010000002.1"/>
</dbReference>
<gene>
    <name evidence="7" type="ORF">QO014_001797</name>
</gene>
<proteinExistence type="inferred from homology"/>
<dbReference type="SUPFAM" id="SSF110849">
    <property type="entry name" value="ParB/Sulfiredoxin"/>
    <property type="match status" value="1"/>
</dbReference>
<evidence type="ECO:0000256" key="2">
    <source>
        <dbReference type="ARBA" id="ARBA00022829"/>
    </source>
</evidence>